<gene>
    <name evidence="1" type="ORF">EZS28_012739</name>
</gene>
<protein>
    <submittedName>
        <fullName evidence="1">Uncharacterized protein</fullName>
    </submittedName>
</protein>
<reference evidence="1 2" key="1">
    <citation type="submission" date="2019-03" db="EMBL/GenBank/DDBJ databases">
        <title>Single cell metagenomics reveals metabolic interactions within the superorganism composed of flagellate Streblomastix strix and complex community of Bacteroidetes bacteria on its surface.</title>
        <authorList>
            <person name="Treitli S.C."/>
            <person name="Kolisko M."/>
            <person name="Husnik F."/>
            <person name="Keeling P."/>
            <person name="Hampl V."/>
        </authorList>
    </citation>
    <scope>NUCLEOTIDE SEQUENCE [LARGE SCALE GENOMIC DNA]</scope>
    <source>
        <strain evidence="1">ST1C</strain>
    </source>
</reference>
<organism evidence="1 2">
    <name type="scientific">Streblomastix strix</name>
    <dbReference type="NCBI Taxonomy" id="222440"/>
    <lineage>
        <taxon>Eukaryota</taxon>
        <taxon>Metamonada</taxon>
        <taxon>Preaxostyla</taxon>
        <taxon>Oxymonadida</taxon>
        <taxon>Streblomastigidae</taxon>
        <taxon>Streblomastix</taxon>
    </lineage>
</organism>
<comment type="caution">
    <text evidence="1">The sequence shown here is derived from an EMBL/GenBank/DDBJ whole genome shotgun (WGS) entry which is preliminary data.</text>
</comment>
<name>A0A5J4WAQ5_9EUKA</name>
<evidence type="ECO:0000313" key="2">
    <source>
        <dbReference type="Proteomes" id="UP000324800"/>
    </source>
</evidence>
<evidence type="ECO:0000313" key="1">
    <source>
        <dbReference type="EMBL" id="KAA6391735.1"/>
    </source>
</evidence>
<sequence>MHANDRRIIIELGSNADILELDKTYTTRLLERKGSGNDKQRQRNKSYLLRATPFRASLQEDARSGSLDTFRQHNISLRYWEIESDGMLDRKNKTNRILEMGQRMKDKDQKLLPGNVGAFFLDMPQKQEEIFI</sequence>
<dbReference type="AlphaFoldDB" id="A0A5J4WAQ5"/>
<dbReference type="EMBL" id="SNRW01002778">
    <property type="protein sequence ID" value="KAA6391735.1"/>
    <property type="molecule type" value="Genomic_DNA"/>
</dbReference>
<accession>A0A5J4WAQ5</accession>
<dbReference type="Proteomes" id="UP000324800">
    <property type="component" value="Unassembled WGS sequence"/>
</dbReference>
<proteinExistence type="predicted"/>